<dbReference type="EMBL" id="CM055102">
    <property type="protein sequence ID" value="KAJ7538521.1"/>
    <property type="molecule type" value="Genomic_DNA"/>
</dbReference>
<comment type="caution">
    <text evidence="1">The sequence shown here is derived from an EMBL/GenBank/DDBJ whole genome shotgun (WGS) entry which is preliminary data.</text>
</comment>
<protein>
    <submittedName>
        <fullName evidence="1">Uncharacterized protein</fullName>
    </submittedName>
</protein>
<sequence length="275" mass="30005">MAKGASHVPEFGSWHSDDAVPFTTVFDQARAGKGGKMINPNDPAENLSGYQRTNEHEINTLEDNATISLRQSPLRRQIGASSTNCEESEMPAFNARGGPSSTSADLLRQSLTSQVIQNNGSEGGTHLNHQLNSDRSPLHPRARQVDRSPLHPRASQVRHGGRTGSASPAWDRKISAQSGPGTPERSRTRASTKTPEQPDKSSVPKFGAWNLKDPLSGDNITEVFDKARYERKSGADVGMHAGTPSTYEGLYKQPHGPHRSNKRWCCCFQPTEVEA</sequence>
<accession>A0ACC2C970</accession>
<organism evidence="1 2">
    <name type="scientific">Diphasiastrum complanatum</name>
    <name type="common">Issler's clubmoss</name>
    <name type="synonym">Lycopodium complanatum</name>
    <dbReference type="NCBI Taxonomy" id="34168"/>
    <lineage>
        <taxon>Eukaryota</taxon>
        <taxon>Viridiplantae</taxon>
        <taxon>Streptophyta</taxon>
        <taxon>Embryophyta</taxon>
        <taxon>Tracheophyta</taxon>
        <taxon>Lycopodiopsida</taxon>
        <taxon>Lycopodiales</taxon>
        <taxon>Lycopodiaceae</taxon>
        <taxon>Lycopodioideae</taxon>
        <taxon>Diphasiastrum</taxon>
    </lineage>
</organism>
<keyword evidence="2" id="KW-1185">Reference proteome</keyword>
<gene>
    <name evidence="1" type="ORF">O6H91_11G052600</name>
</gene>
<evidence type="ECO:0000313" key="1">
    <source>
        <dbReference type="EMBL" id="KAJ7538521.1"/>
    </source>
</evidence>
<dbReference type="Proteomes" id="UP001162992">
    <property type="component" value="Chromosome 11"/>
</dbReference>
<name>A0ACC2C970_DIPCM</name>
<reference evidence="2" key="1">
    <citation type="journal article" date="2024" name="Proc. Natl. Acad. Sci. U.S.A.">
        <title>Extraordinary preservation of gene collinearity over three hundred million years revealed in homosporous lycophytes.</title>
        <authorList>
            <person name="Li C."/>
            <person name="Wickell D."/>
            <person name="Kuo L.Y."/>
            <person name="Chen X."/>
            <person name="Nie B."/>
            <person name="Liao X."/>
            <person name="Peng D."/>
            <person name="Ji J."/>
            <person name="Jenkins J."/>
            <person name="Williams M."/>
            <person name="Shu S."/>
            <person name="Plott C."/>
            <person name="Barry K."/>
            <person name="Rajasekar S."/>
            <person name="Grimwood J."/>
            <person name="Han X."/>
            <person name="Sun S."/>
            <person name="Hou Z."/>
            <person name="He W."/>
            <person name="Dai G."/>
            <person name="Sun C."/>
            <person name="Schmutz J."/>
            <person name="Leebens-Mack J.H."/>
            <person name="Li F.W."/>
            <person name="Wang L."/>
        </authorList>
    </citation>
    <scope>NUCLEOTIDE SEQUENCE [LARGE SCALE GENOMIC DNA]</scope>
    <source>
        <strain evidence="2">cv. PW_Plant_1</strain>
    </source>
</reference>
<evidence type="ECO:0000313" key="2">
    <source>
        <dbReference type="Proteomes" id="UP001162992"/>
    </source>
</evidence>
<proteinExistence type="predicted"/>